<dbReference type="PANTHER" id="PTHR39669:SF2">
    <property type="entry name" value="MEMBRANE-ASSOCIATED PROTEIN"/>
    <property type="match status" value="1"/>
</dbReference>
<dbReference type="PANTHER" id="PTHR39669">
    <property type="entry name" value="MEMBRANE-ASSOCIATED PROTEIN"/>
    <property type="match status" value="1"/>
</dbReference>
<feature type="transmembrane region" description="Helical" evidence="1">
    <location>
        <begin position="246"/>
        <end position="274"/>
    </location>
</feature>
<keyword evidence="1" id="KW-0472">Membrane</keyword>
<organism evidence="2">
    <name type="scientific">Trypanosoma rangeli</name>
    <dbReference type="NCBI Taxonomy" id="5698"/>
    <lineage>
        <taxon>Eukaryota</taxon>
        <taxon>Discoba</taxon>
        <taxon>Euglenozoa</taxon>
        <taxon>Kinetoplastea</taxon>
        <taxon>Metakinetoplastina</taxon>
        <taxon>Trypanosomatida</taxon>
        <taxon>Trypanosomatidae</taxon>
        <taxon>Trypanosoma</taxon>
        <taxon>Herpetosoma</taxon>
    </lineage>
</organism>
<protein>
    <submittedName>
        <fullName evidence="2">Uncharacterized protein</fullName>
    </submittedName>
</protein>
<feature type="transmembrane region" description="Helical" evidence="1">
    <location>
        <begin position="286"/>
        <end position="311"/>
    </location>
</feature>
<feature type="transmembrane region" description="Helical" evidence="1">
    <location>
        <begin position="106"/>
        <end position="136"/>
    </location>
</feature>
<dbReference type="VEuPathDB" id="TriTrypDB:TRSC58_00699"/>
<evidence type="ECO:0000313" key="2">
    <source>
        <dbReference type="EMBL" id="AGN32926.1"/>
    </source>
</evidence>
<proteinExistence type="predicted"/>
<feature type="transmembrane region" description="Helical" evidence="1">
    <location>
        <begin position="51"/>
        <end position="70"/>
    </location>
</feature>
<feature type="transmembrane region" description="Helical" evidence="1">
    <location>
        <begin position="492"/>
        <end position="513"/>
    </location>
</feature>
<feature type="transmembrane region" description="Helical" evidence="1">
    <location>
        <begin position="148"/>
        <end position="171"/>
    </location>
</feature>
<feature type="transmembrane region" description="Helical" evidence="1">
    <location>
        <begin position="12"/>
        <end position="30"/>
    </location>
</feature>
<accession>R9TNG3</accession>
<name>R9TNG3_TRYRA</name>
<keyword evidence="1" id="KW-1133">Transmembrane helix</keyword>
<dbReference type="AlphaFoldDB" id="R9TNG3"/>
<sequence>MPCIVSLPCPPFFPFLSFVFAHSAFFPRHVRVKLRESKNKTEKMSSTTATALAAVALLAFLVVAPAVASAQSSLDCQNVWSGPSVNNSVLKCLSNPERLKDQWRYLAFPGFCALFFVVFLVSFPVVFIGIVCCCKARPRKNTGTSRCCLWMWVVYVLLWSAGVAFLVIFGAKLLGTSVPSIIDNTLGGPLHYFNNTGEKIIDFTSTWSSGKRESIDFVDLDLSAFTNVSTKVNDFLTDARHVLSAYIAWVPIVSYCVGGMGVGLMLLVVVSAYCRCCVPHMPYCLSCVYWIFGIVCALLAVVGTVLAYLAMIACGEVQLQYHRQPGMFQWYLVPYCEETFQFAKINQEVNDVEKTRSNEACKTLLKSCDNDPLMYPASVGSTSPLLCGNGITSADECPDLESMVSVIRATRVKAATAACPVANQSCTLLECAANCTQDTGRELAAEILQVAAYANNASIALSYARPLLDCNFVLDKLLGAMDDCNDLKTGTMMLGTGFFVGGLMFGLAIYIMFRGSCIWGSTSVTTTERMK</sequence>
<keyword evidence="1" id="KW-0812">Transmembrane</keyword>
<evidence type="ECO:0000256" key="1">
    <source>
        <dbReference type="SAM" id="Phobius"/>
    </source>
</evidence>
<dbReference type="EMBL" id="KC544864">
    <property type="protein sequence ID" value="AGN32926.1"/>
    <property type="molecule type" value="Genomic_DNA"/>
</dbReference>
<reference evidence="2" key="1">
    <citation type="submission" date="2013-01" db="EMBL/GenBank/DDBJ databases">
        <title>Unveiling the Trypanosoma rangeli genome, the neglected and avirulent trypanosome of mammals.</title>
        <authorList>
            <person name="Stoco P.H."/>
            <person name="Wagner G."/>
            <person name="Gerber A."/>
            <person name="Zaha A."/>
            <person name="Monteiro K.M."/>
            <person name="Thompson C."/>
            <person name="Bartholomeu D.C."/>
            <person name="Bahia D."/>
            <person name="Loreto E."/>
            <person name="Prestes E.B."/>
            <person name="De Moraes M.H."/>
            <person name="Lueckemeyer D.D."/>
            <person name="Lima F.M."/>
            <person name="Vallejo G.A."/>
            <person name="Silveira Filho J.F."/>
            <person name="Tyler K.M."/>
            <person name="Almeida L.G."/>
            <person name="Steindel M."/>
            <person name="Ortiz M.F.D.E."/>
            <person name="Siervo M.A."/>
            <person name="Cunha O.L.D.E."/>
            <person name="Neto R."/>
            <person name="Rodrigues-Luiz G."/>
            <person name="Teixeira S.M."/>
            <person name="Silva R."/>
            <person name="Murta S.M."/>
            <person name="Sincero T.C."/>
            <person name="Mendes T.A."/>
            <person name="Urmenyi T.P."/>
            <person name="Da Rocha W.D."/>
            <person name="Vasconcellos A.T."/>
            <person name="Grisard E.C."/>
        </authorList>
    </citation>
    <scope>NUCLEOTIDE SEQUENCE</scope>
</reference>